<feature type="transmembrane region" description="Helical" evidence="1">
    <location>
        <begin position="27"/>
        <end position="44"/>
    </location>
</feature>
<feature type="domain" description="Type VII secretion system protein EccE" evidence="2">
    <location>
        <begin position="128"/>
        <end position="207"/>
    </location>
</feature>
<accession>A0ABS8Z175</accession>
<dbReference type="RefSeq" id="WP_233722672.1">
    <property type="nucleotide sequence ID" value="NZ_JAJVCN010000001.1"/>
</dbReference>
<dbReference type="InterPro" id="IPR050051">
    <property type="entry name" value="EccE_dom"/>
</dbReference>
<name>A0ABS8Z175_9PSEU</name>
<gene>
    <name evidence="3" type="ORF">LWC34_01945</name>
</gene>
<evidence type="ECO:0000259" key="2">
    <source>
        <dbReference type="Pfam" id="PF11203"/>
    </source>
</evidence>
<dbReference type="EMBL" id="JAJVCN010000001">
    <property type="protein sequence ID" value="MCE7001610.1"/>
    <property type="molecule type" value="Genomic_DNA"/>
</dbReference>
<reference evidence="3 4" key="1">
    <citation type="submission" date="2021-12" db="EMBL/GenBank/DDBJ databases">
        <title>Genome sequence of Kibdelosporangium philippinense ATCC 49844.</title>
        <authorList>
            <person name="Fedorov E.A."/>
            <person name="Omeragic M."/>
            <person name="Shalygina K.F."/>
            <person name="Maclea K.S."/>
        </authorList>
    </citation>
    <scope>NUCLEOTIDE SEQUENCE [LARGE SCALE GENOMIC DNA]</scope>
    <source>
        <strain evidence="3 4">ATCC 49844</strain>
    </source>
</reference>
<dbReference type="Proteomes" id="UP001521150">
    <property type="component" value="Unassembled WGS sequence"/>
</dbReference>
<proteinExistence type="predicted"/>
<keyword evidence="4" id="KW-1185">Reference proteome</keyword>
<keyword evidence="1" id="KW-0472">Membrane</keyword>
<organism evidence="3 4">
    <name type="scientific">Kibdelosporangium philippinense</name>
    <dbReference type="NCBI Taxonomy" id="211113"/>
    <lineage>
        <taxon>Bacteria</taxon>
        <taxon>Bacillati</taxon>
        <taxon>Actinomycetota</taxon>
        <taxon>Actinomycetes</taxon>
        <taxon>Pseudonocardiales</taxon>
        <taxon>Pseudonocardiaceae</taxon>
        <taxon>Kibdelosporangium</taxon>
    </lineage>
</organism>
<evidence type="ECO:0000313" key="4">
    <source>
        <dbReference type="Proteomes" id="UP001521150"/>
    </source>
</evidence>
<evidence type="ECO:0000313" key="3">
    <source>
        <dbReference type="EMBL" id="MCE7001610.1"/>
    </source>
</evidence>
<evidence type="ECO:0000256" key="1">
    <source>
        <dbReference type="SAM" id="Phobius"/>
    </source>
</evidence>
<keyword evidence="1" id="KW-0812">Transmembrane</keyword>
<keyword evidence="1" id="KW-1133">Transmembrane helix</keyword>
<protein>
    <recommendedName>
        <fullName evidence="2">Type VII secretion system protein EccE domain-containing protein</fullName>
    </recommendedName>
</protein>
<comment type="caution">
    <text evidence="3">The sequence shown here is derived from an EMBL/GenBank/DDBJ whole genome shotgun (WGS) entry which is preliminary data.</text>
</comment>
<sequence length="282" mass="29675">MKALGRVLAIEAGIGAMVAGALMRNPFGWTLLALGLLVVAFSVLKVDKRAIAWLEAEEPLAKPQVINAPNRNGPPVGVIGDGQGFTAVLEIDTGTPIRLPDLTTFAATDPSGLAGTQVLIEQFRGLTRRVWIVLRHEPMWAQEAVFERGGGAEGARAALVAAAARLQVLLGDQNLKASPLSSAELSTMFTVNSASHCCLRSSTADWQRLLQVTASAAEISYISVIADEVTVRLVSTDPRRARDELLASGIATEMGQRLGLVATLPLGGGARNLVGAIGLVRQ</sequence>
<dbReference type="Pfam" id="PF11203">
    <property type="entry name" value="EccE"/>
    <property type="match status" value="1"/>
</dbReference>